<feature type="region of interest" description="Disordered" evidence="8">
    <location>
        <begin position="241"/>
        <end position="262"/>
    </location>
</feature>
<evidence type="ECO:0000256" key="5">
    <source>
        <dbReference type="ARBA" id="ARBA00022692"/>
    </source>
</evidence>
<dbReference type="GO" id="GO:0006890">
    <property type="term" value="P:retrograde vesicle-mediated transport, Golgi to endoplasmic reticulum"/>
    <property type="evidence" value="ECO:0007669"/>
    <property type="project" value="TreeGrafter"/>
</dbReference>
<evidence type="ECO:0000256" key="7">
    <source>
        <dbReference type="ARBA" id="ARBA00023136"/>
    </source>
</evidence>
<sequence>MGLGLDCLGLAASGGSGKRCLGALEFPGLGSFLPGPQVAFTLLGRHRDSTHRMSEGDSVGGSVHGKPSVVYRFFTRLGQVYQSWLDKSTPYTAVRWVVTLGLSFIYMIRVYLLQVGVAPGCGFTAKTVSTLLSRPLLTPGAHLGTASESGRLRRPRDPPRHPARGRRSSLAPAALCPDHSRVQRGGPLLDGRLRQVPAAVLLLGGVGVCERPLAVPGWSLAEAAFLGTFVNDSAALDHGVLAPSAHGQPGGRPDDGPSLPTRQNEEFRPFIRRLPEFKFWHAATKGILVAMVCTFFEAFNVPVFWPILVMYFIMLFCITMKRQIKHMIKYRYIPFTHGKRTYRGKEDVGKAFAS</sequence>
<keyword evidence="6 9" id="KW-1133">Transmembrane helix</keyword>
<protein>
    <recommendedName>
        <fullName evidence="4">Protein RER1</fullName>
    </recommendedName>
</protein>
<dbReference type="GO" id="GO:0006621">
    <property type="term" value="P:protein retention in ER lumen"/>
    <property type="evidence" value="ECO:0007669"/>
    <property type="project" value="TreeGrafter"/>
</dbReference>
<keyword evidence="11" id="KW-1185">Reference proteome</keyword>
<evidence type="ECO:0000256" key="9">
    <source>
        <dbReference type="SAM" id="Phobius"/>
    </source>
</evidence>
<evidence type="ECO:0000256" key="3">
    <source>
        <dbReference type="ARBA" id="ARBA00006070"/>
    </source>
</evidence>
<dbReference type="GO" id="GO:0005783">
    <property type="term" value="C:endoplasmic reticulum"/>
    <property type="evidence" value="ECO:0007669"/>
    <property type="project" value="GOC"/>
</dbReference>
<comment type="function">
    <text evidence="1">Involved in the retrieval of endoplasmic reticulum membrane proteins from the early Golgi compartment.</text>
</comment>
<evidence type="ECO:0000256" key="1">
    <source>
        <dbReference type="ARBA" id="ARBA00003348"/>
    </source>
</evidence>
<accession>A0A8J5ZDM9</accession>
<dbReference type="InterPro" id="IPR004932">
    <property type="entry name" value="Rer1"/>
</dbReference>
<evidence type="ECO:0000313" key="11">
    <source>
        <dbReference type="Proteomes" id="UP000700334"/>
    </source>
</evidence>
<dbReference type="EMBL" id="JAGFMF010012255">
    <property type="protein sequence ID" value="KAG8505473.1"/>
    <property type="molecule type" value="Genomic_DNA"/>
</dbReference>
<name>A0A8J5ZDM9_GALPY</name>
<keyword evidence="7 9" id="KW-0472">Membrane</keyword>
<feature type="region of interest" description="Disordered" evidence="8">
    <location>
        <begin position="142"/>
        <end position="172"/>
    </location>
</feature>
<dbReference type="PANTHER" id="PTHR10743">
    <property type="entry name" value="PROTEIN RER1"/>
    <property type="match status" value="1"/>
</dbReference>
<evidence type="ECO:0000256" key="8">
    <source>
        <dbReference type="SAM" id="MobiDB-lite"/>
    </source>
</evidence>
<evidence type="ECO:0000256" key="6">
    <source>
        <dbReference type="ARBA" id="ARBA00022989"/>
    </source>
</evidence>
<evidence type="ECO:0000313" key="10">
    <source>
        <dbReference type="EMBL" id="KAG8505473.1"/>
    </source>
</evidence>
<comment type="caution">
    <text evidence="10">The sequence shown here is derived from an EMBL/GenBank/DDBJ whole genome shotgun (WGS) entry which is preliminary data.</text>
</comment>
<gene>
    <name evidence="10" type="ORF">J0S82_016217</name>
</gene>
<dbReference type="Pfam" id="PF03248">
    <property type="entry name" value="Rer1"/>
    <property type="match status" value="2"/>
</dbReference>
<dbReference type="AlphaFoldDB" id="A0A8J5ZDM9"/>
<keyword evidence="5 9" id="KW-0812">Transmembrane</keyword>
<dbReference type="PANTHER" id="PTHR10743:SF0">
    <property type="entry name" value="PROTEIN RER1"/>
    <property type="match status" value="1"/>
</dbReference>
<feature type="transmembrane region" description="Helical" evidence="9">
    <location>
        <begin position="303"/>
        <end position="320"/>
    </location>
</feature>
<comment type="similarity">
    <text evidence="3">Belongs to the RER1 family.</text>
</comment>
<comment type="subcellular location">
    <subcellularLocation>
        <location evidence="2">Membrane</location>
        <topology evidence="2">Multi-pass membrane protein</topology>
    </subcellularLocation>
</comment>
<reference evidence="10" key="1">
    <citation type="journal article" date="2021" name="Evol. Appl.">
        <title>The genome of the Pyrenean desman and the effects of bottlenecks and inbreeding on the genomic landscape of an endangered species.</title>
        <authorList>
            <person name="Escoda L."/>
            <person name="Castresana J."/>
        </authorList>
    </citation>
    <scope>NUCLEOTIDE SEQUENCE</scope>
    <source>
        <strain evidence="10">IBE-C5619</strain>
    </source>
</reference>
<proteinExistence type="inferred from homology"/>
<evidence type="ECO:0000256" key="4">
    <source>
        <dbReference type="ARBA" id="ARBA00014112"/>
    </source>
</evidence>
<dbReference type="Proteomes" id="UP000700334">
    <property type="component" value="Unassembled WGS sequence"/>
</dbReference>
<dbReference type="OrthoDB" id="448250at2759"/>
<evidence type="ECO:0000256" key="2">
    <source>
        <dbReference type="ARBA" id="ARBA00004141"/>
    </source>
</evidence>
<dbReference type="GO" id="GO:0000139">
    <property type="term" value="C:Golgi membrane"/>
    <property type="evidence" value="ECO:0007669"/>
    <property type="project" value="TreeGrafter"/>
</dbReference>
<organism evidence="10 11">
    <name type="scientific">Galemys pyrenaicus</name>
    <name type="common">Iberian desman</name>
    <name type="synonym">Pyrenean desman</name>
    <dbReference type="NCBI Taxonomy" id="202257"/>
    <lineage>
        <taxon>Eukaryota</taxon>
        <taxon>Metazoa</taxon>
        <taxon>Chordata</taxon>
        <taxon>Craniata</taxon>
        <taxon>Vertebrata</taxon>
        <taxon>Euteleostomi</taxon>
        <taxon>Mammalia</taxon>
        <taxon>Eutheria</taxon>
        <taxon>Laurasiatheria</taxon>
        <taxon>Eulipotyphla</taxon>
        <taxon>Talpidae</taxon>
        <taxon>Galemys</taxon>
    </lineage>
</organism>